<dbReference type="RefSeq" id="WP_103922687.1">
    <property type="nucleotide sequence ID" value="NZ_FMSV02000558.1"/>
</dbReference>
<dbReference type="EMBL" id="FMSV02000561">
    <property type="protein sequence ID" value="SEH09346.1"/>
    <property type="molecule type" value="Genomic_DNA"/>
</dbReference>
<dbReference type="Proteomes" id="UP000236724">
    <property type="component" value="Unassembled WGS sequence"/>
</dbReference>
<gene>
    <name evidence="1" type="ORF">MBHS_05115</name>
    <name evidence="2" type="ORF">MBHS_05241</name>
</gene>
<reference evidence="1 3" key="1">
    <citation type="submission" date="2016-10" db="EMBL/GenBank/DDBJ databases">
        <authorList>
            <person name="de Groot N.N."/>
        </authorList>
    </citation>
    <scope>NUCLEOTIDE SEQUENCE [LARGE SCALE GENOMIC DNA]</scope>
    <source>
        <strain evidence="1">MBHS1</strain>
    </source>
</reference>
<keyword evidence="3" id="KW-1185">Reference proteome</keyword>
<organism evidence="1 3">
    <name type="scientific">Candidatus Venteria ishoeyi</name>
    <dbReference type="NCBI Taxonomy" id="1899563"/>
    <lineage>
        <taxon>Bacteria</taxon>
        <taxon>Pseudomonadati</taxon>
        <taxon>Pseudomonadota</taxon>
        <taxon>Gammaproteobacteria</taxon>
        <taxon>Thiotrichales</taxon>
        <taxon>Thiotrichaceae</taxon>
        <taxon>Venteria</taxon>
    </lineage>
</organism>
<proteinExistence type="predicted"/>
<name>A0A1H6FIG7_9GAMM</name>
<dbReference type="OrthoDB" id="6456792at2"/>
<evidence type="ECO:0000313" key="2">
    <source>
        <dbReference type="EMBL" id="SEH09346.1"/>
    </source>
</evidence>
<accession>A0A1H6FIG7</accession>
<sequence>MKHSIIITAAISTLLLTACEKKTAPATPAQTQVASLCAADEKVLFSCQSNENKLLSVCASQDLSASNGYVQYRYGANANAVEKTFPETRNQTQTAFQYQSGLLSFKNGSITYQVYNQGGVAGVRTSWAKDAKRNKNLACMGTVTDNLSELSGVLRSK</sequence>
<dbReference type="EMBL" id="FMSV02000558">
    <property type="protein sequence ID" value="SEH09221.1"/>
    <property type="molecule type" value="Genomic_DNA"/>
</dbReference>
<protein>
    <submittedName>
        <fullName evidence="1">Uncharacterized protein</fullName>
    </submittedName>
</protein>
<dbReference type="PROSITE" id="PS51257">
    <property type="entry name" value="PROKAR_LIPOPROTEIN"/>
    <property type="match status" value="1"/>
</dbReference>
<evidence type="ECO:0000313" key="3">
    <source>
        <dbReference type="Proteomes" id="UP000236724"/>
    </source>
</evidence>
<evidence type="ECO:0000313" key="1">
    <source>
        <dbReference type="EMBL" id="SEH09221.1"/>
    </source>
</evidence>
<dbReference type="AlphaFoldDB" id="A0A1H6FIG7"/>